<evidence type="ECO:0000313" key="1">
    <source>
        <dbReference type="EMBL" id="KAL0107152.1"/>
    </source>
</evidence>
<comment type="caution">
    <text evidence="1">The sequence shown here is derived from an EMBL/GenBank/DDBJ whole genome shotgun (WGS) entry which is preliminary data.</text>
</comment>
<name>A0AAW2EZ36_9HYME</name>
<gene>
    <name evidence="1" type="ORF">PUN28_015580</name>
</gene>
<dbReference type="AlphaFoldDB" id="A0AAW2EZ36"/>
<sequence>MSILKKIPSACKSIIVYDIQHNCLDCKIYTYIFFFMLTAKRVRTKLKSERNKNVLYFNFHLFDRIEFDLRSLMKQSALNVLFLDVICISDLLKKKKKIITALLLYNKTSIKSYNTTDKKLISRERYKISEKMCLLSTRARERALCKYRKLFFVFFFLFLS</sequence>
<proteinExistence type="predicted"/>
<dbReference type="Proteomes" id="UP001430953">
    <property type="component" value="Unassembled WGS sequence"/>
</dbReference>
<keyword evidence="2" id="KW-1185">Reference proteome</keyword>
<reference evidence="1 2" key="1">
    <citation type="submission" date="2023-03" db="EMBL/GenBank/DDBJ databases">
        <title>High recombination rates correlate with genetic variation in Cardiocondyla obscurior ants.</title>
        <authorList>
            <person name="Errbii M."/>
        </authorList>
    </citation>
    <scope>NUCLEOTIDE SEQUENCE [LARGE SCALE GENOMIC DNA]</scope>
    <source>
        <strain evidence="1">Alpha-2009</strain>
        <tissue evidence="1">Whole body</tissue>
    </source>
</reference>
<evidence type="ECO:0000313" key="2">
    <source>
        <dbReference type="Proteomes" id="UP001430953"/>
    </source>
</evidence>
<accession>A0AAW2EZ36</accession>
<dbReference type="EMBL" id="JADYXP020000017">
    <property type="protein sequence ID" value="KAL0107152.1"/>
    <property type="molecule type" value="Genomic_DNA"/>
</dbReference>
<protein>
    <submittedName>
        <fullName evidence="1">Uncharacterized protein</fullName>
    </submittedName>
</protein>
<organism evidence="1 2">
    <name type="scientific">Cardiocondyla obscurior</name>
    <dbReference type="NCBI Taxonomy" id="286306"/>
    <lineage>
        <taxon>Eukaryota</taxon>
        <taxon>Metazoa</taxon>
        <taxon>Ecdysozoa</taxon>
        <taxon>Arthropoda</taxon>
        <taxon>Hexapoda</taxon>
        <taxon>Insecta</taxon>
        <taxon>Pterygota</taxon>
        <taxon>Neoptera</taxon>
        <taxon>Endopterygota</taxon>
        <taxon>Hymenoptera</taxon>
        <taxon>Apocrita</taxon>
        <taxon>Aculeata</taxon>
        <taxon>Formicoidea</taxon>
        <taxon>Formicidae</taxon>
        <taxon>Myrmicinae</taxon>
        <taxon>Cardiocondyla</taxon>
    </lineage>
</organism>